<dbReference type="Pfam" id="PF01381">
    <property type="entry name" value="HTH_3"/>
    <property type="match status" value="1"/>
</dbReference>
<dbReference type="Gene3D" id="1.10.260.40">
    <property type="entry name" value="lambda repressor-like DNA-binding domains"/>
    <property type="match status" value="1"/>
</dbReference>
<dbReference type="AlphaFoldDB" id="A0A316MDQ3"/>
<accession>A0A316MDQ3</accession>
<dbReference type="PROSITE" id="PS50943">
    <property type="entry name" value="HTH_CROC1"/>
    <property type="match status" value="1"/>
</dbReference>
<evidence type="ECO:0000256" key="1">
    <source>
        <dbReference type="ARBA" id="ARBA00023125"/>
    </source>
</evidence>
<gene>
    <name evidence="3" type="ORF">DBY38_01950</name>
</gene>
<dbReference type="SUPFAM" id="SSF47413">
    <property type="entry name" value="lambda repressor-like DNA-binding domains"/>
    <property type="match status" value="1"/>
</dbReference>
<feature type="domain" description="HTH cro/C1-type" evidence="2">
    <location>
        <begin position="8"/>
        <end position="68"/>
    </location>
</feature>
<proteinExistence type="predicted"/>
<keyword evidence="1" id="KW-0238">DNA-binding</keyword>
<comment type="caution">
    <text evidence="3">The sequence shown here is derived from an EMBL/GenBank/DDBJ whole genome shotgun (WGS) entry which is preliminary data.</text>
</comment>
<reference evidence="3 4" key="1">
    <citation type="submission" date="2018-03" db="EMBL/GenBank/DDBJ databases">
        <title>The uncultured portion of the human microbiome is neutrally assembled.</title>
        <authorList>
            <person name="Jeraldo P."/>
            <person name="Boardman L."/>
            <person name="White B.A."/>
            <person name="Nelson H."/>
            <person name="Goldenfeld N."/>
            <person name="Chia N."/>
        </authorList>
    </citation>
    <scope>NUCLEOTIDE SEQUENCE [LARGE SCALE GENOMIC DNA]</scope>
    <source>
        <strain evidence="3">CIM:MAG 903</strain>
    </source>
</reference>
<dbReference type="RefSeq" id="WP_178312155.1">
    <property type="nucleotide sequence ID" value="NZ_JACATM010000028.1"/>
</dbReference>
<dbReference type="CDD" id="cd00093">
    <property type="entry name" value="HTH_XRE"/>
    <property type="match status" value="1"/>
</dbReference>
<dbReference type="Proteomes" id="UP000246114">
    <property type="component" value="Unassembled WGS sequence"/>
</dbReference>
<evidence type="ECO:0000313" key="3">
    <source>
        <dbReference type="EMBL" id="PWL55359.1"/>
    </source>
</evidence>
<dbReference type="GO" id="GO:0003677">
    <property type="term" value="F:DNA binding"/>
    <property type="evidence" value="ECO:0007669"/>
    <property type="project" value="UniProtKB-KW"/>
</dbReference>
<dbReference type="SMART" id="SM00530">
    <property type="entry name" value="HTH_XRE"/>
    <property type="match status" value="1"/>
</dbReference>
<protein>
    <recommendedName>
        <fullName evidence="2">HTH cro/C1-type domain-containing protein</fullName>
    </recommendedName>
</protein>
<dbReference type="PANTHER" id="PTHR46558:SF11">
    <property type="entry name" value="HTH-TYPE TRANSCRIPTIONAL REGULATOR XRE"/>
    <property type="match status" value="1"/>
</dbReference>
<dbReference type="EMBL" id="QAMZ01000007">
    <property type="protein sequence ID" value="PWL55359.1"/>
    <property type="molecule type" value="Genomic_DNA"/>
</dbReference>
<dbReference type="InterPro" id="IPR010982">
    <property type="entry name" value="Lambda_DNA-bd_dom_sf"/>
</dbReference>
<dbReference type="InterPro" id="IPR001387">
    <property type="entry name" value="Cro/C1-type_HTH"/>
</dbReference>
<sequence length="185" mass="21885">MRSIGGTLKDLRINKQITQEELANDLNNLYNIKINKGMISKWESNKSEPIFKYVKLFSDYYNVSVDYLLGLTEFRNINDELNNNKNKMISFSKNYNDSFFENKLLESYSELNNLGKKEAIKRVEELTYIDKYKNTKVTELHRKKEIWEEEGKEHLTPIAAHDDGLTDEEKENMNNIIDNFLKNKK</sequence>
<organism evidence="3 4">
    <name type="scientific">Clostridium cadaveris</name>
    <dbReference type="NCBI Taxonomy" id="1529"/>
    <lineage>
        <taxon>Bacteria</taxon>
        <taxon>Bacillati</taxon>
        <taxon>Bacillota</taxon>
        <taxon>Clostridia</taxon>
        <taxon>Eubacteriales</taxon>
        <taxon>Clostridiaceae</taxon>
        <taxon>Clostridium</taxon>
    </lineage>
</organism>
<evidence type="ECO:0000313" key="4">
    <source>
        <dbReference type="Proteomes" id="UP000246114"/>
    </source>
</evidence>
<name>A0A316MDQ3_9CLOT</name>
<dbReference type="PANTHER" id="PTHR46558">
    <property type="entry name" value="TRACRIPTIONAL REGULATORY PROTEIN-RELATED-RELATED"/>
    <property type="match status" value="1"/>
</dbReference>
<evidence type="ECO:0000259" key="2">
    <source>
        <dbReference type="PROSITE" id="PS50943"/>
    </source>
</evidence>